<dbReference type="Pfam" id="PF06122">
    <property type="entry name" value="TraH"/>
    <property type="match status" value="1"/>
</dbReference>
<reference evidence="2 3" key="1">
    <citation type="submission" date="2019-01" db="EMBL/GenBank/DDBJ databases">
        <title>Insights into ecological role of a new deltaproteobacterial order Candidatus Sinidesulfobacterales (Sva0485) by metagenomics and metatranscriptomics.</title>
        <authorList>
            <person name="Tan S."/>
            <person name="Liu J."/>
            <person name="Fang Y."/>
            <person name="Hedlund B."/>
            <person name="Lian Z.-H."/>
            <person name="Huang L.-Y."/>
            <person name="Li J.-T."/>
            <person name="Huang L.-N."/>
            <person name="Li W.-J."/>
            <person name="Jiang H.-C."/>
            <person name="Dong H.-L."/>
            <person name="Shu W.-S."/>
        </authorList>
    </citation>
    <scope>NUCLEOTIDE SEQUENCE [LARGE SCALE GENOMIC DNA]</scope>
    <source>
        <strain evidence="2">AP4</strain>
    </source>
</reference>
<dbReference type="Proteomes" id="UP000322454">
    <property type="component" value="Unassembled WGS sequence"/>
</dbReference>
<evidence type="ECO:0000313" key="3">
    <source>
        <dbReference type="Proteomes" id="UP000322454"/>
    </source>
</evidence>
<name>A0A520XG39_9DELT</name>
<evidence type="ECO:0008006" key="4">
    <source>
        <dbReference type="Google" id="ProtNLM"/>
    </source>
</evidence>
<protein>
    <recommendedName>
        <fullName evidence="4">Conjugal transfer protein TraH</fullName>
    </recommendedName>
</protein>
<keyword evidence="1" id="KW-0732">Signal</keyword>
<dbReference type="EMBL" id="SHMQ01000002">
    <property type="protein sequence ID" value="RZV40150.1"/>
    <property type="molecule type" value="Genomic_DNA"/>
</dbReference>
<proteinExistence type="predicted"/>
<sequence length="544" mass="57789">MYKNLKFKIASLLLSFFLIATPTLATVSYYVQPAYAGINSFVSAGLNGANSVSNSGGAGVFHTQGENIYALGYSNVRFNTAGQSLQLFTITPPNFSIGCSGISAEWGAFAMLGSHLMQVLQSIIQSGEVLVFAFNMVLGVLCKQCQTIMNQIEAIANKLNGLNFNSCQTAEAMGNLAGAELGNMIGKTGVAGATNAFADQVSNTLGNVSNAVGNFVNTVNGAMNCASTEAGAQALVNSGFSSCGQKAAASQFQEGSLLRNSLLQAHIGLIDGTKPGTGGANDLIGVLRGQFIGDVVGYASAAKKGEPVVRMFSPAEVVTTNPTGNQLTSLFGMLMFGSKNVTSMVIPFPPSGSVTNATSLSSLEEVTPNMCFQGFAFYYKSYLNQIMQSYFGESNFLNVGSGLCGTYVATLSQSQMDNLITQSSVPVLLVLKLAYVNNDPAIVETAADLMAAGYARSLFSDILKAVEINVMAAKNLDRKKKTRIWNIYVNQVKHVQSAIDKMYDTYESTLHIQQANLKYYANLNKAWVSSLSQYGLAGNYNYNP</sequence>
<feature type="chain" id="PRO_5022063295" description="Conjugal transfer protein TraH" evidence="1">
    <location>
        <begin position="26"/>
        <end position="544"/>
    </location>
</feature>
<accession>A0A520XG39</accession>
<evidence type="ECO:0000313" key="2">
    <source>
        <dbReference type="EMBL" id="RZV40150.1"/>
    </source>
</evidence>
<organism evidence="2 3">
    <name type="scientific">Candidatus Acidulodesulfobacterium acidiphilum</name>
    <dbReference type="NCBI Taxonomy" id="2597224"/>
    <lineage>
        <taxon>Bacteria</taxon>
        <taxon>Deltaproteobacteria</taxon>
        <taxon>Candidatus Acidulodesulfobacterales</taxon>
        <taxon>Candidatus Acidulodesulfobacterium</taxon>
    </lineage>
</organism>
<comment type="caution">
    <text evidence="2">The sequence shown here is derived from an EMBL/GenBank/DDBJ whole genome shotgun (WGS) entry which is preliminary data.</text>
</comment>
<dbReference type="InterPro" id="IPR010927">
    <property type="entry name" value="T4SS_TraH"/>
</dbReference>
<feature type="signal peptide" evidence="1">
    <location>
        <begin position="1"/>
        <end position="25"/>
    </location>
</feature>
<gene>
    <name evidence="2" type="ORF">EVJ48_01285</name>
</gene>
<dbReference type="AlphaFoldDB" id="A0A520XG39"/>
<evidence type="ECO:0000256" key="1">
    <source>
        <dbReference type="SAM" id="SignalP"/>
    </source>
</evidence>